<feature type="transmembrane region" description="Helical" evidence="1">
    <location>
        <begin position="230"/>
        <end position="249"/>
    </location>
</feature>
<feature type="transmembrane region" description="Helical" evidence="1">
    <location>
        <begin position="90"/>
        <end position="111"/>
    </location>
</feature>
<feature type="transmembrane region" description="Helical" evidence="1">
    <location>
        <begin position="123"/>
        <end position="145"/>
    </location>
</feature>
<feature type="transmembrane region" description="Helical" evidence="1">
    <location>
        <begin position="201"/>
        <end position="218"/>
    </location>
</feature>
<sequence length="661" mass="76364">MLLEKIVSHFSSYMIVSDITLYLMSTAVLMMSFIYIINIFIKKDKFERNMLYTGVIVRVLMLIGFTIEFAHQMTTYNKYRPIYSAKWDAVVQLVHFLFWGYIAVVAVYYILTIGINKFKGYTYTVDIAMMSIPLVYGVILGLFGGSAMNDGAAILVVPLAGLELYLFFQCYWRKDKLWYVALSIAAITNIMVSYKVKPLKIMMPFAAFMFLLIIYEVIFSRVNLDKYRRYTLIIPLVMVLIANPIYNIFNLYSNNQDYAVSNIFYKGVKNASLEEIEKRIRCVTENSKDKMVVNEVSNSYISKEYNITLGEYKIHTFDVDGKNLNIERTKNNIKKSISFDSKELISKSIQLIKNIGYTYSEEKYQIMTSESDGKYIIKIYHKFKNGDMVEDHDYPMCEIKWDGDGKLNRLFITGAFDIKDYSIVKIDENKIKEKIENFYKYMNENTPDYVYSSVNSLWRGTINVKCQDGKSFDIDSANGEVVGFNDLSNKDSMKFDKTKEGTAKNREKAKKYIESISPFFNNGSFKETDLGKQYTYGQYNFVGSVPAGKVFISSLINYKGELINFSQQLKPEARKYTQKSFIINKDKAIKLVKARYNPLRVYTAKASLVKCADDFYSSELKWRVCVITFMSPEKQYYLVDVKTGVVEPVGVYKEGVKGEGM</sequence>
<comment type="caution">
    <text evidence="2">The sequence shown here is derived from an EMBL/GenBank/DDBJ whole genome shotgun (WGS) entry which is preliminary data.</text>
</comment>
<dbReference type="RefSeq" id="WP_264849631.1">
    <property type="nucleotide sequence ID" value="NZ_BRXR01000001.1"/>
</dbReference>
<feature type="transmembrane region" description="Helical" evidence="1">
    <location>
        <begin position="151"/>
        <end position="168"/>
    </location>
</feature>
<keyword evidence="1" id="KW-1133">Transmembrane helix</keyword>
<protein>
    <submittedName>
        <fullName evidence="2">Uncharacterized protein</fullName>
    </submittedName>
</protein>
<dbReference type="EMBL" id="BRXR01000001">
    <property type="protein sequence ID" value="GLC30371.1"/>
    <property type="molecule type" value="Genomic_DNA"/>
</dbReference>
<reference evidence="2 3" key="1">
    <citation type="journal article" date="2024" name="Int. J. Syst. Evol. Microbiol.">
        <title>Clostridium omnivorum sp. nov., isolated from anoxic soil under the treatment of reductive soil disinfestation.</title>
        <authorList>
            <person name="Ueki A."/>
            <person name="Tonouchi A."/>
            <person name="Kaku N."/>
            <person name="Honma S."/>
            <person name="Ueki K."/>
        </authorList>
    </citation>
    <scope>NUCLEOTIDE SEQUENCE [LARGE SCALE GENOMIC DNA]</scope>
    <source>
        <strain evidence="2 3">E14</strain>
    </source>
</reference>
<feature type="transmembrane region" description="Helical" evidence="1">
    <location>
        <begin position="177"/>
        <end position="195"/>
    </location>
</feature>
<feature type="transmembrane region" description="Helical" evidence="1">
    <location>
        <begin position="50"/>
        <end position="70"/>
    </location>
</feature>
<evidence type="ECO:0000313" key="3">
    <source>
        <dbReference type="Proteomes" id="UP001208567"/>
    </source>
</evidence>
<keyword evidence="1" id="KW-0472">Membrane</keyword>
<evidence type="ECO:0000313" key="2">
    <source>
        <dbReference type="EMBL" id="GLC30371.1"/>
    </source>
</evidence>
<proteinExistence type="predicted"/>
<keyword evidence="1" id="KW-0812">Transmembrane</keyword>
<feature type="transmembrane region" description="Helical" evidence="1">
    <location>
        <begin position="20"/>
        <end position="41"/>
    </location>
</feature>
<gene>
    <name evidence="2" type="ORF">bsdE14_17810</name>
</gene>
<dbReference type="Proteomes" id="UP001208567">
    <property type="component" value="Unassembled WGS sequence"/>
</dbReference>
<name>A0ABQ5N596_9CLOT</name>
<keyword evidence="3" id="KW-1185">Reference proteome</keyword>
<accession>A0ABQ5N596</accession>
<organism evidence="2 3">
    <name type="scientific">Clostridium omnivorum</name>
    <dbReference type="NCBI Taxonomy" id="1604902"/>
    <lineage>
        <taxon>Bacteria</taxon>
        <taxon>Bacillati</taxon>
        <taxon>Bacillota</taxon>
        <taxon>Clostridia</taxon>
        <taxon>Eubacteriales</taxon>
        <taxon>Clostridiaceae</taxon>
        <taxon>Clostridium</taxon>
    </lineage>
</organism>
<evidence type="ECO:0000256" key="1">
    <source>
        <dbReference type="SAM" id="Phobius"/>
    </source>
</evidence>